<reference evidence="2" key="1">
    <citation type="submission" date="2020-02" db="EMBL/GenBank/DDBJ databases">
        <authorList>
            <person name="Meier V. D."/>
        </authorList>
    </citation>
    <scope>NUCLEOTIDE SEQUENCE</scope>
    <source>
        <strain evidence="2">AVDCRST_MAG60</strain>
    </source>
</reference>
<protein>
    <submittedName>
        <fullName evidence="2">Esterase</fullName>
    </submittedName>
</protein>
<sequence length="299" mass="32562">AEPPPRVPGHRHPPAPPGRRARVGVRGASQGGVAAPQHLAGTPDTGDLAVPQALQRRDRGPRVPLLRHHPAPPPAGAHTVLRARRRLHLRCGRLPRPARDGPCPPHRRPGGHARLSPRAGAHVARQPRRPRRAGSPLRRRSWRHRPGRRLGRRRYRTRARALDARQRSHARHPPRPARALGRPDDQHPADQGARRHRPLAVLLEAPGLCHLVGRVHRRPRPSRGLTGARGPARPAPGAPALRHARPPVTGLPAAGPAGRRLRLGPEEHRGAGPHPRLRDPALHPGGEPGDAPDRGIRLV</sequence>
<feature type="non-terminal residue" evidence="2">
    <location>
        <position position="299"/>
    </location>
</feature>
<dbReference type="EMBL" id="CADCUN010000113">
    <property type="protein sequence ID" value="CAA9383711.1"/>
    <property type="molecule type" value="Genomic_DNA"/>
</dbReference>
<name>A0A6J4NBB3_9ACTN</name>
<feature type="region of interest" description="Disordered" evidence="1">
    <location>
        <begin position="92"/>
        <end position="194"/>
    </location>
</feature>
<evidence type="ECO:0000313" key="2">
    <source>
        <dbReference type="EMBL" id="CAA9383711.1"/>
    </source>
</evidence>
<feature type="compositionally biased region" description="Basic residues" evidence="1">
    <location>
        <begin position="125"/>
        <end position="159"/>
    </location>
</feature>
<feature type="non-terminal residue" evidence="2">
    <location>
        <position position="1"/>
    </location>
</feature>
<feature type="compositionally biased region" description="Low complexity" evidence="1">
    <location>
        <begin position="24"/>
        <end position="35"/>
    </location>
</feature>
<feature type="compositionally biased region" description="Basic and acidic residues" evidence="1">
    <location>
        <begin position="263"/>
        <end position="281"/>
    </location>
</feature>
<feature type="region of interest" description="Disordered" evidence="1">
    <location>
        <begin position="1"/>
        <end position="78"/>
    </location>
</feature>
<proteinExistence type="predicted"/>
<feature type="region of interest" description="Disordered" evidence="1">
    <location>
        <begin position="213"/>
        <end position="299"/>
    </location>
</feature>
<feature type="compositionally biased region" description="Basic residues" evidence="1">
    <location>
        <begin position="8"/>
        <end position="23"/>
    </location>
</feature>
<dbReference type="AlphaFoldDB" id="A0A6J4NBB3"/>
<accession>A0A6J4NBB3</accession>
<gene>
    <name evidence="2" type="ORF">AVDCRST_MAG60-1077</name>
</gene>
<organism evidence="2">
    <name type="scientific">uncultured Nocardioides sp</name>
    <dbReference type="NCBI Taxonomy" id="198441"/>
    <lineage>
        <taxon>Bacteria</taxon>
        <taxon>Bacillati</taxon>
        <taxon>Actinomycetota</taxon>
        <taxon>Actinomycetes</taxon>
        <taxon>Propionibacteriales</taxon>
        <taxon>Nocardioidaceae</taxon>
        <taxon>Nocardioides</taxon>
        <taxon>environmental samples</taxon>
    </lineage>
</organism>
<feature type="compositionally biased region" description="Low complexity" evidence="1">
    <location>
        <begin position="223"/>
        <end position="232"/>
    </location>
</feature>
<evidence type="ECO:0000256" key="1">
    <source>
        <dbReference type="SAM" id="MobiDB-lite"/>
    </source>
</evidence>